<evidence type="ECO:0000256" key="5">
    <source>
        <dbReference type="ARBA" id="ARBA00022833"/>
    </source>
</evidence>
<comment type="caution">
    <text evidence="9">The sequence shown here is derived from an EMBL/GenBank/DDBJ whole genome shotgun (WGS) entry which is preliminary data.</text>
</comment>
<dbReference type="PANTHER" id="PTHR24406">
    <property type="entry name" value="TRANSCRIPTIONAL REPRESSOR CTCFL-RELATED"/>
    <property type="match status" value="1"/>
</dbReference>
<dbReference type="PROSITE" id="PS50157">
    <property type="entry name" value="ZINC_FINGER_C2H2_2"/>
    <property type="match status" value="2"/>
</dbReference>
<evidence type="ECO:0000256" key="6">
    <source>
        <dbReference type="ARBA" id="ARBA00023242"/>
    </source>
</evidence>
<keyword evidence="3" id="KW-0677">Repeat</keyword>
<dbReference type="PROSITE" id="PS00028">
    <property type="entry name" value="ZINC_FINGER_C2H2_1"/>
    <property type="match status" value="2"/>
</dbReference>
<feature type="domain" description="C2H2-type" evidence="8">
    <location>
        <begin position="434"/>
        <end position="457"/>
    </location>
</feature>
<dbReference type="Proteomes" id="UP001642540">
    <property type="component" value="Unassembled WGS sequence"/>
</dbReference>
<dbReference type="InterPro" id="IPR036236">
    <property type="entry name" value="Znf_C2H2_sf"/>
</dbReference>
<dbReference type="SMART" id="SM00355">
    <property type="entry name" value="ZnF_C2H2"/>
    <property type="match status" value="3"/>
</dbReference>
<evidence type="ECO:0000313" key="9">
    <source>
        <dbReference type="EMBL" id="CAL8114418.1"/>
    </source>
</evidence>
<evidence type="ECO:0000256" key="2">
    <source>
        <dbReference type="ARBA" id="ARBA00022723"/>
    </source>
</evidence>
<evidence type="ECO:0000313" key="10">
    <source>
        <dbReference type="Proteomes" id="UP001642540"/>
    </source>
</evidence>
<evidence type="ECO:0000259" key="8">
    <source>
        <dbReference type="PROSITE" id="PS50157"/>
    </source>
</evidence>
<keyword evidence="5" id="KW-0862">Zinc</keyword>
<organism evidence="9 10">
    <name type="scientific">Orchesella dallaii</name>
    <dbReference type="NCBI Taxonomy" id="48710"/>
    <lineage>
        <taxon>Eukaryota</taxon>
        <taxon>Metazoa</taxon>
        <taxon>Ecdysozoa</taxon>
        <taxon>Arthropoda</taxon>
        <taxon>Hexapoda</taxon>
        <taxon>Collembola</taxon>
        <taxon>Entomobryomorpha</taxon>
        <taxon>Entomobryoidea</taxon>
        <taxon>Orchesellidae</taxon>
        <taxon>Orchesellinae</taxon>
        <taxon>Orchesella</taxon>
    </lineage>
</organism>
<proteinExistence type="predicted"/>
<dbReference type="Pfam" id="PF12874">
    <property type="entry name" value="zf-met"/>
    <property type="match status" value="2"/>
</dbReference>
<keyword evidence="6" id="KW-0539">Nucleus</keyword>
<dbReference type="EMBL" id="CAXLJM020000050">
    <property type="protein sequence ID" value="CAL8114418.1"/>
    <property type="molecule type" value="Genomic_DNA"/>
</dbReference>
<reference evidence="9 10" key="1">
    <citation type="submission" date="2024-08" db="EMBL/GenBank/DDBJ databases">
        <authorList>
            <person name="Cucini C."/>
            <person name="Frati F."/>
        </authorList>
    </citation>
    <scope>NUCLEOTIDE SEQUENCE [LARGE SCALE GENOMIC DNA]</scope>
</reference>
<dbReference type="InterPro" id="IPR013087">
    <property type="entry name" value="Znf_C2H2_type"/>
</dbReference>
<accession>A0ABP1R4M1</accession>
<comment type="subcellular location">
    <subcellularLocation>
        <location evidence="1">Nucleus</location>
    </subcellularLocation>
</comment>
<dbReference type="InterPro" id="IPR050888">
    <property type="entry name" value="ZnF_C2H2-type_TF"/>
</dbReference>
<dbReference type="Gene3D" id="3.30.160.60">
    <property type="entry name" value="Classic Zinc Finger"/>
    <property type="match status" value="1"/>
</dbReference>
<evidence type="ECO:0000256" key="7">
    <source>
        <dbReference type="PROSITE-ProRule" id="PRU00042"/>
    </source>
</evidence>
<gene>
    <name evidence="9" type="ORF">ODALV1_LOCUS16454</name>
</gene>
<evidence type="ECO:0000256" key="4">
    <source>
        <dbReference type="ARBA" id="ARBA00022771"/>
    </source>
</evidence>
<feature type="domain" description="C2H2-type" evidence="8">
    <location>
        <begin position="402"/>
        <end position="430"/>
    </location>
</feature>
<evidence type="ECO:0000256" key="3">
    <source>
        <dbReference type="ARBA" id="ARBA00022737"/>
    </source>
</evidence>
<sequence>MDSSLHSTCIFCFKPATQSQAHFEGNKRNFFALFTRHLKIPIKNPTSSNADLNGVPNNDNPISQTEKLRFCEQCFKVEESFCDLYFQLDEIRSQLDAKVKVIYETIVDGDKRQLGSRVVNELPPSMEVEKEAEVGLQKLSGDIQRFRKDIIEHCELKFKLRSTSPKAELEFVSDDDVEDNVLRVKVETVSFPLDQDENQSERVETSNTLINDTLVKYEEEEVTIVPDALESGTAEYEDNFGNEDGEEGANAFSEDVEMILPDFKEEHERPDIYEYEGDEDHEIYEESDSSNNLIEFGTSSTSLFATNYVPTMTVANASPVQLQNVGVSQDLLLHYFPMPSSSQRVRAPDDLIRLNPKQVAPKELPGKCPICNKRFNCLSKERLQVHIKIEHDVAGKDPKNVFYCSVCQVPFTDKTFLDRHERNDHSQPTRRKIFKCSICKKKLFSASSLRGHIKSQHVYLPQGP</sequence>
<keyword evidence="2" id="KW-0479">Metal-binding</keyword>
<keyword evidence="4 7" id="KW-0863">Zinc-finger</keyword>
<keyword evidence="10" id="KW-1185">Reference proteome</keyword>
<evidence type="ECO:0000256" key="1">
    <source>
        <dbReference type="ARBA" id="ARBA00004123"/>
    </source>
</evidence>
<name>A0ABP1R4M1_9HEXA</name>
<protein>
    <recommendedName>
        <fullName evidence="8">C2H2-type domain-containing protein</fullName>
    </recommendedName>
</protein>
<dbReference type="SUPFAM" id="SSF57667">
    <property type="entry name" value="beta-beta-alpha zinc fingers"/>
    <property type="match status" value="1"/>
</dbReference>